<evidence type="ECO:0000256" key="1">
    <source>
        <dbReference type="SAM" id="Phobius"/>
    </source>
</evidence>
<dbReference type="InterPro" id="IPR052372">
    <property type="entry name" value="YpjD/HemX"/>
</dbReference>
<reference evidence="3 4" key="1">
    <citation type="submission" date="2016-10" db="EMBL/GenBank/DDBJ databases">
        <authorList>
            <person name="de Groot N.N."/>
        </authorList>
    </citation>
    <scope>NUCLEOTIDE SEQUENCE [LARGE SCALE GENOMIC DNA]</scope>
    <source>
        <strain evidence="3 4">HLD2</strain>
    </source>
</reference>
<dbReference type="Pfam" id="PF01578">
    <property type="entry name" value="Cytochrom_C_asm"/>
    <property type="match status" value="1"/>
</dbReference>
<feature type="transmembrane region" description="Helical" evidence="1">
    <location>
        <begin position="94"/>
        <end position="114"/>
    </location>
</feature>
<keyword evidence="1" id="KW-0812">Transmembrane</keyword>
<feature type="transmembrane region" description="Helical" evidence="1">
    <location>
        <begin position="213"/>
        <end position="231"/>
    </location>
</feature>
<protein>
    <submittedName>
        <fullName evidence="3">ABC-type uncharacterized transport system, permease component</fullName>
    </submittedName>
</protein>
<feature type="transmembrane region" description="Helical" evidence="1">
    <location>
        <begin position="134"/>
        <end position="152"/>
    </location>
</feature>
<accession>A0A1G5PJQ3</accession>
<feature type="transmembrane region" description="Helical" evidence="1">
    <location>
        <begin position="178"/>
        <end position="201"/>
    </location>
</feature>
<evidence type="ECO:0000313" key="3">
    <source>
        <dbReference type="EMBL" id="SCZ49742.1"/>
    </source>
</evidence>
<sequence>MDTVLVIVALVFYLGAAGLLAQRMARGSQAGKQSKRLPLILGFGAVFAHAIVLYGALLGPEALNLSFFNVLSLAGWLIALLILLSALGQPVENLAIAIFPIATLGLLAQILAPVNPTFLPRTPVGLEIHILLSLASYSLLAIAALQSMLLALQDRQLRNRRPGGFIRALPPLETMEILLFRLIGVGYLLLTFSLISGAHYLENIFAQHLVHKTVLSITAWVVFAVLIWGRLQYGWRGRTAIRWTLGGFMVLVLAYFGSKLVLELVLR</sequence>
<dbReference type="InterPro" id="IPR002541">
    <property type="entry name" value="Cyt_c_assembly"/>
</dbReference>
<keyword evidence="1" id="KW-1133">Transmembrane helix</keyword>
<name>A0A1G5PJQ3_9GAMM</name>
<feature type="transmembrane region" description="Helical" evidence="1">
    <location>
        <begin position="37"/>
        <end position="59"/>
    </location>
</feature>
<keyword evidence="4" id="KW-1185">Reference proteome</keyword>
<evidence type="ECO:0000259" key="2">
    <source>
        <dbReference type="Pfam" id="PF01578"/>
    </source>
</evidence>
<dbReference type="GO" id="GO:0020037">
    <property type="term" value="F:heme binding"/>
    <property type="evidence" value="ECO:0007669"/>
    <property type="project" value="InterPro"/>
</dbReference>
<dbReference type="PANTHER" id="PTHR38034:SF1">
    <property type="entry name" value="INNER MEMBRANE PROTEIN YPJD"/>
    <property type="match status" value="1"/>
</dbReference>
<dbReference type="EMBL" id="FMWD01000001">
    <property type="protein sequence ID" value="SCZ49742.1"/>
    <property type="molecule type" value="Genomic_DNA"/>
</dbReference>
<organism evidence="3 4">
    <name type="scientific">Thiohalomonas denitrificans</name>
    <dbReference type="NCBI Taxonomy" id="415747"/>
    <lineage>
        <taxon>Bacteria</taxon>
        <taxon>Pseudomonadati</taxon>
        <taxon>Pseudomonadota</taxon>
        <taxon>Gammaproteobacteria</taxon>
        <taxon>Thiohalomonadales</taxon>
        <taxon>Thiohalomonadaceae</taxon>
        <taxon>Thiohalomonas</taxon>
    </lineage>
</organism>
<dbReference type="RefSeq" id="WP_092991784.1">
    <property type="nucleotide sequence ID" value="NZ_FMWD01000001.1"/>
</dbReference>
<dbReference type="GO" id="GO:0005886">
    <property type="term" value="C:plasma membrane"/>
    <property type="evidence" value="ECO:0007669"/>
    <property type="project" value="TreeGrafter"/>
</dbReference>
<dbReference type="AlphaFoldDB" id="A0A1G5PJQ3"/>
<feature type="transmembrane region" description="Helical" evidence="1">
    <location>
        <begin position="243"/>
        <end position="262"/>
    </location>
</feature>
<dbReference type="Proteomes" id="UP000199648">
    <property type="component" value="Unassembled WGS sequence"/>
</dbReference>
<feature type="domain" description="Cytochrome c assembly protein" evidence="2">
    <location>
        <begin position="46"/>
        <end position="264"/>
    </location>
</feature>
<feature type="transmembrane region" description="Helical" evidence="1">
    <location>
        <begin position="6"/>
        <end position="25"/>
    </location>
</feature>
<keyword evidence="1" id="KW-0472">Membrane</keyword>
<dbReference type="PANTHER" id="PTHR38034">
    <property type="entry name" value="INNER MEMBRANE PROTEIN YPJD"/>
    <property type="match status" value="1"/>
</dbReference>
<dbReference type="OrthoDB" id="9780793at2"/>
<dbReference type="GO" id="GO:0017004">
    <property type="term" value="P:cytochrome complex assembly"/>
    <property type="evidence" value="ECO:0007669"/>
    <property type="project" value="InterPro"/>
</dbReference>
<dbReference type="STRING" id="415747.SAMN03097708_00253"/>
<proteinExistence type="predicted"/>
<evidence type="ECO:0000313" key="4">
    <source>
        <dbReference type="Proteomes" id="UP000199648"/>
    </source>
</evidence>
<feature type="transmembrane region" description="Helical" evidence="1">
    <location>
        <begin position="65"/>
        <end position="87"/>
    </location>
</feature>
<gene>
    <name evidence="3" type="ORF">SAMN03097708_00253</name>
</gene>